<evidence type="ECO:0000259" key="15">
    <source>
        <dbReference type="Pfam" id="PF00593"/>
    </source>
</evidence>
<comment type="similarity">
    <text evidence="2 11 12">Belongs to the TonB-dependent receptor family.</text>
</comment>
<dbReference type="Gene3D" id="2.40.170.20">
    <property type="entry name" value="TonB-dependent receptor, beta-barrel domain"/>
    <property type="match status" value="1"/>
</dbReference>
<dbReference type="InterPro" id="IPR012910">
    <property type="entry name" value="Plug_dom"/>
</dbReference>
<evidence type="ECO:0000256" key="7">
    <source>
        <dbReference type="ARBA" id="ARBA00023077"/>
    </source>
</evidence>
<feature type="compositionally biased region" description="Polar residues" evidence="13">
    <location>
        <begin position="43"/>
        <end position="55"/>
    </location>
</feature>
<feature type="region of interest" description="Disordered" evidence="13">
    <location>
        <begin position="330"/>
        <end position="362"/>
    </location>
</feature>
<evidence type="ECO:0000256" key="5">
    <source>
        <dbReference type="ARBA" id="ARBA00022692"/>
    </source>
</evidence>
<feature type="compositionally biased region" description="Basic and acidic residues" evidence="13">
    <location>
        <begin position="353"/>
        <end position="362"/>
    </location>
</feature>
<evidence type="ECO:0000259" key="16">
    <source>
        <dbReference type="Pfam" id="PF07715"/>
    </source>
</evidence>
<dbReference type="SUPFAM" id="SSF56935">
    <property type="entry name" value="Porins"/>
    <property type="match status" value="1"/>
</dbReference>
<keyword evidence="8 11" id="KW-0472">Membrane</keyword>
<evidence type="ECO:0000256" key="1">
    <source>
        <dbReference type="ARBA" id="ARBA00004571"/>
    </source>
</evidence>
<dbReference type="AlphaFoldDB" id="A0A480AWD3"/>
<evidence type="ECO:0000256" key="10">
    <source>
        <dbReference type="ARBA" id="ARBA00023237"/>
    </source>
</evidence>
<dbReference type="Gene3D" id="2.170.130.10">
    <property type="entry name" value="TonB-dependent receptor, plug domain"/>
    <property type="match status" value="1"/>
</dbReference>
<keyword evidence="7 12" id="KW-0798">TonB box</keyword>
<feature type="region of interest" description="Disordered" evidence="13">
    <location>
        <begin position="36"/>
        <end position="72"/>
    </location>
</feature>
<protein>
    <submittedName>
        <fullName evidence="17">Ligand-gated channel</fullName>
    </submittedName>
</protein>
<gene>
    <name evidence="17" type="ORF">AQPW35_43110</name>
</gene>
<feature type="signal peptide" evidence="14">
    <location>
        <begin position="1"/>
        <end position="25"/>
    </location>
</feature>
<evidence type="ECO:0000256" key="9">
    <source>
        <dbReference type="ARBA" id="ARBA00023170"/>
    </source>
</evidence>
<evidence type="ECO:0000256" key="3">
    <source>
        <dbReference type="ARBA" id="ARBA00022448"/>
    </source>
</evidence>
<dbReference type="InterPro" id="IPR000531">
    <property type="entry name" value="Beta-barrel_TonB"/>
</dbReference>
<evidence type="ECO:0000256" key="8">
    <source>
        <dbReference type="ARBA" id="ARBA00023136"/>
    </source>
</evidence>
<dbReference type="PROSITE" id="PS52016">
    <property type="entry name" value="TONB_DEPENDENT_REC_3"/>
    <property type="match status" value="1"/>
</dbReference>
<evidence type="ECO:0000313" key="17">
    <source>
        <dbReference type="EMBL" id="GCL65230.1"/>
    </source>
</evidence>
<evidence type="ECO:0000256" key="12">
    <source>
        <dbReference type="RuleBase" id="RU003357"/>
    </source>
</evidence>
<evidence type="ECO:0000256" key="2">
    <source>
        <dbReference type="ARBA" id="ARBA00009810"/>
    </source>
</evidence>
<comment type="subcellular location">
    <subcellularLocation>
        <location evidence="1 11">Cell outer membrane</location>
        <topology evidence="1 11">Multi-pass membrane protein</topology>
    </subcellularLocation>
</comment>
<organism evidence="17 18">
    <name type="scientific">Pseudaquabacterium pictum</name>
    <dbReference type="NCBI Taxonomy" id="2315236"/>
    <lineage>
        <taxon>Bacteria</taxon>
        <taxon>Pseudomonadati</taxon>
        <taxon>Pseudomonadota</taxon>
        <taxon>Betaproteobacteria</taxon>
        <taxon>Burkholderiales</taxon>
        <taxon>Sphaerotilaceae</taxon>
        <taxon>Pseudaquabacterium</taxon>
    </lineage>
</organism>
<dbReference type="InterPro" id="IPR039426">
    <property type="entry name" value="TonB-dep_rcpt-like"/>
</dbReference>
<keyword evidence="9" id="KW-0675">Receptor</keyword>
<keyword evidence="3 11" id="KW-0813">Transport</keyword>
<evidence type="ECO:0000256" key="11">
    <source>
        <dbReference type="PROSITE-ProRule" id="PRU01360"/>
    </source>
</evidence>
<dbReference type="GO" id="GO:0044718">
    <property type="term" value="P:siderophore transmembrane transport"/>
    <property type="evidence" value="ECO:0007669"/>
    <property type="project" value="TreeGrafter"/>
</dbReference>
<feature type="compositionally biased region" description="Basic and acidic residues" evidence="13">
    <location>
        <begin position="507"/>
        <end position="525"/>
    </location>
</feature>
<keyword evidence="5 11" id="KW-0812">Transmembrane</keyword>
<comment type="caution">
    <text evidence="17">The sequence shown here is derived from an EMBL/GenBank/DDBJ whole genome shotgun (WGS) entry which is preliminary data.</text>
</comment>
<name>A0A480AWD3_9BURK</name>
<evidence type="ECO:0000313" key="18">
    <source>
        <dbReference type="Proteomes" id="UP000301751"/>
    </source>
</evidence>
<feature type="chain" id="PRO_5019773173" evidence="14">
    <location>
        <begin position="26"/>
        <end position="754"/>
    </location>
</feature>
<feature type="domain" description="TonB-dependent receptor-like beta-barrel" evidence="15">
    <location>
        <begin position="275"/>
        <end position="714"/>
    </location>
</feature>
<dbReference type="RefSeq" id="WP_162520877.1">
    <property type="nucleotide sequence ID" value="NZ_BJCL01000014.1"/>
</dbReference>
<dbReference type="GO" id="GO:0009279">
    <property type="term" value="C:cell outer membrane"/>
    <property type="evidence" value="ECO:0007669"/>
    <property type="project" value="UniProtKB-SubCell"/>
</dbReference>
<dbReference type="InterPro" id="IPR036942">
    <property type="entry name" value="Beta-barrel_TonB_sf"/>
</dbReference>
<keyword evidence="4 11" id="KW-1134">Transmembrane beta strand</keyword>
<evidence type="ECO:0000256" key="14">
    <source>
        <dbReference type="SAM" id="SignalP"/>
    </source>
</evidence>
<feature type="region of interest" description="Disordered" evidence="13">
    <location>
        <begin position="502"/>
        <end position="525"/>
    </location>
</feature>
<evidence type="ECO:0000256" key="13">
    <source>
        <dbReference type="SAM" id="MobiDB-lite"/>
    </source>
</evidence>
<dbReference type="PANTHER" id="PTHR30069">
    <property type="entry name" value="TONB-DEPENDENT OUTER MEMBRANE RECEPTOR"/>
    <property type="match status" value="1"/>
</dbReference>
<dbReference type="EMBL" id="BJCL01000014">
    <property type="protein sequence ID" value="GCL65230.1"/>
    <property type="molecule type" value="Genomic_DNA"/>
</dbReference>
<dbReference type="Pfam" id="PF07715">
    <property type="entry name" value="Plug"/>
    <property type="match status" value="1"/>
</dbReference>
<evidence type="ECO:0000256" key="4">
    <source>
        <dbReference type="ARBA" id="ARBA00022452"/>
    </source>
</evidence>
<sequence>MTAAISSTRAVTACLLLAASPALQAQAAAAPPAAAASAPAANRPQQVEVTGTTTPERNDERRRATASRITYGREELDRMGDASLGEVLKRLPGVTLGGPPGRGGQVRMRGMGGGYTQILIDGQRMAPGFSLDSIAPEQIEKIEIMRAPVAEFGTRAIAGTINVVMRSDFKRKANEFKVGGGADGSRPQAGASWATNGQADSLGYNLSATVFQGGQDSDTTTSTLARDAGGRTTLDQRVHSTSEGTRRGLFANGRLQWRLGPGQSLDLQPFVNLVRSRSDGLSVLDQRAGDDVPYTRATSQSETTWQMARLGGAWNTTTGSGGRLQVRFGSRLSESTSRSNRFETGGSRGAPRQRVDDSGNRELSLDMNGKFSQLIADRHSASAGWELERTSRDDRRSIAVDGKPQAADFGENLTAQVQRLALYAQDEWEWSKQFSFYVGARWEAIDTRSDALQNRPAVANRSAVFAPLAHMVWKFPESPRDQLRLSLTRSYRSPNLSQLIARPSWSTDHEDRTKPNSASKPDRLGNPDLKPELAWGLELGYEHYLDAGGVLTANVYLRRIDDLIRTVRSNAPQVVAWATVPRYLAQPQNVGHADAAGLELEAKARLVDLWAEAPAAVQGISLRANASLMWSRVAGVAGPDNRLEGQPPWTANLGADWPVRGLPLTVGASLNYTPGFRVQEIDDRFSRQGAKPVLDVNALWKLNTDASLRLTVSNASARRYDSGSTILLADGSSEATDSRARTFTTVNLRAEFRF</sequence>
<dbReference type="Pfam" id="PF00593">
    <property type="entry name" value="TonB_dep_Rec_b-barrel"/>
    <property type="match status" value="1"/>
</dbReference>
<keyword evidence="6 14" id="KW-0732">Signal</keyword>
<dbReference type="InterPro" id="IPR037066">
    <property type="entry name" value="Plug_dom_sf"/>
</dbReference>
<dbReference type="CDD" id="cd01347">
    <property type="entry name" value="ligand_gated_channel"/>
    <property type="match status" value="1"/>
</dbReference>
<evidence type="ECO:0000256" key="6">
    <source>
        <dbReference type="ARBA" id="ARBA00022729"/>
    </source>
</evidence>
<feature type="domain" description="TonB-dependent receptor plug" evidence="16">
    <location>
        <begin position="62"/>
        <end position="160"/>
    </location>
</feature>
<keyword evidence="10 11" id="KW-0998">Cell outer membrane</keyword>
<accession>A0A480AWD3</accession>
<keyword evidence="18" id="KW-1185">Reference proteome</keyword>
<dbReference type="Proteomes" id="UP000301751">
    <property type="component" value="Unassembled WGS sequence"/>
</dbReference>
<dbReference type="PANTHER" id="PTHR30069:SF29">
    <property type="entry name" value="HEMOGLOBIN AND HEMOGLOBIN-HAPTOGLOBIN-BINDING PROTEIN 1-RELATED"/>
    <property type="match status" value="1"/>
</dbReference>
<proteinExistence type="inferred from homology"/>
<dbReference type="GO" id="GO:0015344">
    <property type="term" value="F:siderophore uptake transmembrane transporter activity"/>
    <property type="evidence" value="ECO:0007669"/>
    <property type="project" value="TreeGrafter"/>
</dbReference>
<reference evidence="18" key="1">
    <citation type="submission" date="2019-03" db="EMBL/GenBank/DDBJ databases">
        <title>Aquabacterium pictum sp.nov., the first bacteriochlorophyll a-containing freshwater bacterium in the genus Aquabacterium of the class Betaproteobacteria.</title>
        <authorList>
            <person name="Hirose S."/>
            <person name="Tank M."/>
            <person name="Hara E."/>
            <person name="Tamaki H."/>
            <person name="Takaichi S."/>
            <person name="Haruta S."/>
            <person name="Hanada S."/>
        </authorList>
    </citation>
    <scope>NUCLEOTIDE SEQUENCE [LARGE SCALE GENOMIC DNA]</scope>
    <source>
        <strain evidence="18">W35</strain>
    </source>
</reference>